<protein>
    <submittedName>
        <fullName evidence="1">Uncharacterized protein</fullName>
    </submittedName>
</protein>
<comment type="caution">
    <text evidence="1">The sequence shown here is derived from an EMBL/GenBank/DDBJ whole genome shotgun (WGS) entry which is preliminary data.</text>
</comment>
<gene>
    <name evidence="1" type="ORF">ACFQV2_03255</name>
</gene>
<dbReference type="EMBL" id="JBHTEY010000004">
    <property type="protein sequence ID" value="MFC7612804.1"/>
    <property type="molecule type" value="Genomic_DNA"/>
</dbReference>
<accession>A0ABW2TGM8</accession>
<name>A0ABW2TGM8_9PSEU</name>
<proteinExistence type="predicted"/>
<evidence type="ECO:0000313" key="2">
    <source>
        <dbReference type="Proteomes" id="UP001596512"/>
    </source>
</evidence>
<evidence type="ECO:0000313" key="1">
    <source>
        <dbReference type="EMBL" id="MFC7612804.1"/>
    </source>
</evidence>
<sequence>MRMVLRAEANGLRSCVVLHRAEESDRALPLLVAGPGCVVGRVRAQPSSRFTVAEVLFDRTLAVGQTAVVEYEVRWFGTAIATRYSRAMRRVPRTYLAQVSFHPAAAPAECHVFSQSDAWASEVSGGRLRVGAFAGVHHLATEPQAPILGIRWGW</sequence>
<reference evidence="2" key="1">
    <citation type="journal article" date="2019" name="Int. J. Syst. Evol. Microbiol.">
        <title>The Global Catalogue of Microorganisms (GCM) 10K type strain sequencing project: providing services to taxonomists for standard genome sequencing and annotation.</title>
        <authorList>
            <consortium name="The Broad Institute Genomics Platform"/>
            <consortium name="The Broad Institute Genome Sequencing Center for Infectious Disease"/>
            <person name="Wu L."/>
            <person name="Ma J."/>
        </authorList>
    </citation>
    <scope>NUCLEOTIDE SEQUENCE [LARGE SCALE GENOMIC DNA]</scope>
    <source>
        <strain evidence="2">JCM 17695</strain>
    </source>
</reference>
<keyword evidence="2" id="KW-1185">Reference proteome</keyword>
<organism evidence="1 2">
    <name type="scientific">Actinokineospora soli</name>
    <dbReference type="NCBI Taxonomy" id="1048753"/>
    <lineage>
        <taxon>Bacteria</taxon>
        <taxon>Bacillati</taxon>
        <taxon>Actinomycetota</taxon>
        <taxon>Actinomycetes</taxon>
        <taxon>Pseudonocardiales</taxon>
        <taxon>Pseudonocardiaceae</taxon>
        <taxon>Actinokineospora</taxon>
    </lineage>
</organism>
<dbReference type="Proteomes" id="UP001596512">
    <property type="component" value="Unassembled WGS sequence"/>
</dbReference>